<dbReference type="AlphaFoldDB" id="A0A399RB59"/>
<evidence type="ECO:0000313" key="3">
    <source>
        <dbReference type="EMBL" id="RIJ28668.1"/>
    </source>
</evidence>
<organism evidence="3 4">
    <name type="scientific">Henriciella algicola</name>
    <dbReference type="NCBI Taxonomy" id="1608422"/>
    <lineage>
        <taxon>Bacteria</taxon>
        <taxon>Pseudomonadati</taxon>
        <taxon>Pseudomonadota</taxon>
        <taxon>Alphaproteobacteria</taxon>
        <taxon>Hyphomonadales</taxon>
        <taxon>Hyphomonadaceae</taxon>
        <taxon>Henriciella</taxon>
    </lineage>
</organism>
<feature type="domain" description="Formyl transferase N-terminal" evidence="1">
    <location>
        <begin position="81"/>
        <end position="142"/>
    </location>
</feature>
<sequence>MSNAVLYIMTQKGFEVLRRLTSTYPGVIERVVIGKDSNIENDFSEEISVHCRAAGIAFDFRGAEPALRGGEYVFAISWRWLIKHPVERLIVFHDSPLPRYRGFAPLVNMLVNGEKEIGVTALFGASEYDRGHIIGQQTSPVTYPLKIADAIELNNRNYCDLAESIAARIAAGEEIVGVPQKEANATYSIWRDDDDYAIDWSKSAEEIQRLVDAVGSPYLGARCRTSKGQELIVENVEMVEDVHCEIRDVGKVIFMREGRPTVICGSGLLELTDVWLVTEEGREPFLPMKSFRVRFC</sequence>
<protein>
    <submittedName>
        <fullName evidence="3">Methionyl-tRNA formyltransferase</fullName>
    </submittedName>
</protein>
<reference evidence="3 4" key="1">
    <citation type="submission" date="2018-08" db="EMBL/GenBank/DDBJ databases">
        <title>Henriciella mobilis sp. nov., isolated from seawater.</title>
        <authorList>
            <person name="Cheng H."/>
            <person name="Wu Y.-H."/>
            <person name="Xu X.-W."/>
            <person name="Guo L.-L."/>
        </authorList>
    </citation>
    <scope>NUCLEOTIDE SEQUENCE [LARGE SCALE GENOMIC DNA]</scope>
    <source>
        <strain evidence="3 4">CCUG67844</strain>
    </source>
</reference>
<gene>
    <name evidence="3" type="ORF">D1222_09795</name>
</gene>
<dbReference type="InterPro" id="IPR002376">
    <property type="entry name" value="Formyl_transf_N"/>
</dbReference>
<dbReference type="GO" id="GO:0004479">
    <property type="term" value="F:methionyl-tRNA formyltransferase activity"/>
    <property type="evidence" value="ECO:0007669"/>
    <property type="project" value="TreeGrafter"/>
</dbReference>
<dbReference type="SUPFAM" id="SSF53328">
    <property type="entry name" value="Formyltransferase"/>
    <property type="match status" value="1"/>
</dbReference>
<feature type="domain" description="Formyl transferase C-terminal" evidence="2">
    <location>
        <begin position="194"/>
        <end position="274"/>
    </location>
</feature>
<evidence type="ECO:0000259" key="1">
    <source>
        <dbReference type="Pfam" id="PF00551"/>
    </source>
</evidence>
<comment type="caution">
    <text evidence="3">The sequence shown here is derived from an EMBL/GenBank/DDBJ whole genome shotgun (WGS) entry which is preliminary data.</text>
</comment>
<dbReference type="GO" id="GO:0005829">
    <property type="term" value="C:cytosol"/>
    <property type="evidence" value="ECO:0007669"/>
    <property type="project" value="TreeGrafter"/>
</dbReference>
<dbReference type="RefSeq" id="WP_119454092.1">
    <property type="nucleotide sequence ID" value="NZ_QWGA01000007.1"/>
</dbReference>
<proteinExistence type="predicted"/>
<dbReference type="Pfam" id="PF02911">
    <property type="entry name" value="Formyl_trans_C"/>
    <property type="match status" value="1"/>
</dbReference>
<dbReference type="PANTHER" id="PTHR11138:SF5">
    <property type="entry name" value="METHIONYL-TRNA FORMYLTRANSFERASE, MITOCHONDRIAL"/>
    <property type="match status" value="1"/>
</dbReference>
<dbReference type="InterPro" id="IPR011034">
    <property type="entry name" value="Formyl_transferase-like_C_sf"/>
</dbReference>
<dbReference type="PANTHER" id="PTHR11138">
    <property type="entry name" value="METHIONYL-TRNA FORMYLTRANSFERASE"/>
    <property type="match status" value="1"/>
</dbReference>
<evidence type="ECO:0000259" key="2">
    <source>
        <dbReference type="Pfam" id="PF02911"/>
    </source>
</evidence>
<dbReference type="Proteomes" id="UP000265845">
    <property type="component" value="Unassembled WGS sequence"/>
</dbReference>
<keyword evidence="3" id="KW-0808">Transferase</keyword>
<evidence type="ECO:0000313" key="4">
    <source>
        <dbReference type="Proteomes" id="UP000265845"/>
    </source>
</evidence>
<dbReference type="InterPro" id="IPR005793">
    <property type="entry name" value="Formyl_trans_C"/>
</dbReference>
<dbReference type="Pfam" id="PF00551">
    <property type="entry name" value="Formyl_trans_N"/>
    <property type="match status" value="1"/>
</dbReference>
<dbReference type="Gene3D" id="3.40.50.12230">
    <property type="match status" value="1"/>
</dbReference>
<keyword evidence="4" id="KW-1185">Reference proteome</keyword>
<name>A0A399RB59_9PROT</name>
<dbReference type="InterPro" id="IPR036477">
    <property type="entry name" value="Formyl_transf_N_sf"/>
</dbReference>
<dbReference type="EMBL" id="QWGA01000007">
    <property type="protein sequence ID" value="RIJ28668.1"/>
    <property type="molecule type" value="Genomic_DNA"/>
</dbReference>
<accession>A0A399RB59</accession>
<dbReference type="SUPFAM" id="SSF50486">
    <property type="entry name" value="FMT C-terminal domain-like"/>
    <property type="match status" value="1"/>
</dbReference>
<dbReference type="OrthoDB" id="5355061at2"/>